<protein>
    <submittedName>
        <fullName evidence="1">Uncharacterized protein</fullName>
    </submittedName>
</protein>
<dbReference type="OrthoDB" id="3248986at2759"/>
<name>R7SE50_CONPW</name>
<gene>
    <name evidence="1" type="ORF">CONPUDRAFT_67407</name>
</gene>
<accession>R7SE50</accession>
<proteinExistence type="predicted"/>
<dbReference type="Proteomes" id="UP000053558">
    <property type="component" value="Unassembled WGS sequence"/>
</dbReference>
<dbReference type="KEGG" id="cput:CONPUDRAFT_67407"/>
<dbReference type="RefSeq" id="XP_007775328.1">
    <property type="nucleotide sequence ID" value="XM_007777138.1"/>
</dbReference>
<evidence type="ECO:0000313" key="2">
    <source>
        <dbReference type="Proteomes" id="UP000053558"/>
    </source>
</evidence>
<dbReference type="AlphaFoldDB" id="R7SE50"/>
<sequence>MIRLTDGIEFSVHGRQELEVVHGNLWQNLSDLPSTRRTNGYQSHASKRFMCPTCYATSFLLVHPSGFDHTCFEYRSDWRHLKYAFHARNADPVRAQVIRDCRGVLWTPLNFLPGWMPGGSAVVDVMHCFFLGLVKHVTKVIIVKHGLLNASSSTNPIELLEEFFEGITWPPEVTRLPPSMAHGKGSIKADQWRNLIAILFVGLFVAWQRHGTDSTIPPDALDAEVAAVAPDRNLSRHYDAILEFSAAIRILTTRRISPADARRGGAALSRAAQTWASMHMPLTPYFHFAQHVEEQIYKYGPTYGSWTYSFERNNAVLARFNHNQHKGGELEATLMRRWWSIMFNYELVRIFVPLSVEYCDLVA</sequence>
<reference evidence="2" key="1">
    <citation type="journal article" date="2012" name="Science">
        <title>The Paleozoic origin of enzymatic lignin decomposition reconstructed from 31 fungal genomes.</title>
        <authorList>
            <person name="Floudas D."/>
            <person name="Binder M."/>
            <person name="Riley R."/>
            <person name="Barry K."/>
            <person name="Blanchette R.A."/>
            <person name="Henrissat B."/>
            <person name="Martinez A.T."/>
            <person name="Otillar R."/>
            <person name="Spatafora J.W."/>
            <person name="Yadav J.S."/>
            <person name="Aerts A."/>
            <person name="Benoit I."/>
            <person name="Boyd A."/>
            <person name="Carlson A."/>
            <person name="Copeland A."/>
            <person name="Coutinho P.M."/>
            <person name="de Vries R.P."/>
            <person name="Ferreira P."/>
            <person name="Findley K."/>
            <person name="Foster B."/>
            <person name="Gaskell J."/>
            <person name="Glotzer D."/>
            <person name="Gorecki P."/>
            <person name="Heitman J."/>
            <person name="Hesse C."/>
            <person name="Hori C."/>
            <person name="Igarashi K."/>
            <person name="Jurgens J.A."/>
            <person name="Kallen N."/>
            <person name="Kersten P."/>
            <person name="Kohler A."/>
            <person name="Kuees U."/>
            <person name="Kumar T.K.A."/>
            <person name="Kuo A."/>
            <person name="LaButti K."/>
            <person name="Larrondo L.F."/>
            <person name="Lindquist E."/>
            <person name="Ling A."/>
            <person name="Lombard V."/>
            <person name="Lucas S."/>
            <person name="Lundell T."/>
            <person name="Martin R."/>
            <person name="McLaughlin D.J."/>
            <person name="Morgenstern I."/>
            <person name="Morin E."/>
            <person name="Murat C."/>
            <person name="Nagy L.G."/>
            <person name="Nolan M."/>
            <person name="Ohm R.A."/>
            <person name="Patyshakuliyeva A."/>
            <person name="Rokas A."/>
            <person name="Ruiz-Duenas F.J."/>
            <person name="Sabat G."/>
            <person name="Salamov A."/>
            <person name="Samejima M."/>
            <person name="Schmutz J."/>
            <person name="Slot J.C."/>
            <person name="St John F."/>
            <person name="Stenlid J."/>
            <person name="Sun H."/>
            <person name="Sun S."/>
            <person name="Syed K."/>
            <person name="Tsang A."/>
            <person name="Wiebenga A."/>
            <person name="Young D."/>
            <person name="Pisabarro A."/>
            <person name="Eastwood D.C."/>
            <person name="Martin F."/>
            <person name="Cullen D."/>
            <person name="Grigoriev I.V."/>
            <person name="Hibbett D.S."/>
        </authorList>
    </citation>
    <scope>NUCLEOTIDE SEQUENCE [LARGE SCALE GENOMIC DNA]</scope>
    <source>
        <strain evidence="2">RWD-64-598 SS2</strain>
    </source>
</reference>
<dbReference type="PANTHER" id="PTHR46579">
    <property type="entry name" value="F5/8 TYPE C DOMAIN-CONTAINING PROTEIN-RELATED"/>
    <property type="match status" value="1"/>
</dbReference>
<evidence type="ECO:0000313" key="1">
    <source>
        <dbReference type="EMBL" id="EIW74451.1"/>
    </source>
</evidence>
<dbReference type="PANTHER" id="PTHR46579:SF2">
    <property type="entry name" value="C2H2-TYPE DOMAIN-CONTAINING PROTEIN"/>
    <property type="match status" value="1"/>
</dbReference>
<dbReference type="GeneID" id="19208565"/>
<dbReference type="EMBL" id="JH711592">
    <property type="protein sequence ID" value="EIW74451.1"/>
    <property type="molecule type" value="Genomic_DNA"/>
</dbReference>
<keyword evidence="2" id="KW-1185">Reference proteome</keyword>
<organism evidence="1 2">
    <name type="scientific">Coniophora puteana (strain RWD-64-598)</name>
    <name type="common">Brown rot fungus</name>
    <dbReference type="NCBI Taxonomy" id="741705"/>
    <lineage>
        <taxon>Eukaryota</taxon>
        <taxon>Fungi</taxon>
        <taxon>Dikarya</taxon>
        <taxon>Basidiomycota</taxon>
        <taxon>Agaricomycotina</taxon>
        <taxon>Agaricomycetes</taxon>
        <taxon>Agaricomycetidae</taxon>
        <taxon>Boletales</taxon>
        <taxon>Coniophorineae</taxon>
        <taxon>Coniophoraceae</taxon>
        <taxon>Coniophora</taxon>
    </lineage>
</organism>
<dbReference type="eggNOG" id="ENOG502S0SA">
    <property type="taxonomic scope" value="Eukaryota"/>
</dbReference>